<dbReference type="EMBL" id="JASBWV010000008">
    <property type="protein sequence ID" value="KAJ9125046.1"/>
    <property type="molecule type" value="Genomic_DNA"/>
</dbReference>
<sequence>MLTAPTPFYTQPSSAFPTSLLASATGPMLSGLHPSPRNLESTFDANVMPPLSSAATEHAKSFPTFTNEPGISAVEEDEEDHFDDYVQGDLDYDDVGGDGSQFRPEIEGDVGLRNGLGSMMTQVLGGNNPYTGTIGGLAHIAMQGGRRNRQRVSLSPPTTDSHRRDKNTTEISAPHRLDFHSQHSTSVSPDPTSSSALLRHPARTLTTTAEQILNPASYEGMNTRSYGLTILADGSNGSRAFMDPLTGTAREPHSSGSGAATPNSNVPGYAASGGIPLGVYTQYGRNGIAGIEDRGGSIDPGSLRASPFQLPPASHVSSLHSHLHHPSQNTAPRSVSVRGSGNGRSTVPGRPGHPLFPSVRSLHSQDHLVQDISYGRIMQNFPLKANRRSPQPDFQTDDQIFLEAGMPVDAQMFNYGDNVSVHSPVDSLSSGYGSGELLHPAPDSQEHRLSLGFVPHNSLQQEEDADEEPLYVNAKQYHRILKRRAARARLEELNQLIRQRKVSMARSTRSQSQVTKS</sequence>
<evidence type="ECO:0000313" key="2">
    <source>
        <dbReference type="Proteomes" id="UP001234202"/>
    </source>
</evidence>
<gene>
    <name evidence="1" type="ORF">QFC24_002980</name>
</gene>
<reference evidence="1" key="1">
    <citation type="submission" date="2023-04" db="EMBL/GenBank/DDBJ databases">
        <title>Draft Genome sequencing of Naganishia species isolated from polar environments using Oxford Nanopore Technology.</title>
        <authorList>
            <person name="Leo P."/>
            <person name="Venkateswaran K."/>
        </authorList>
    </citation>
    <scope>NUCLEOTIDE SEQUENCE</scope>
    <source>
        <strain evidence="1">DBVPG 5303</strain>
    </source>
</reference>
<evidence type="ECO:0000313" key="1">
    <source>
        <dbReference type="EMBL" id="KAJ9125046.1"/>
    </source>
</evidence>
<dbReference type="Proteomes" id="UP001234202">
    <property type="component" value="Unassembled WGS sequence"/>
</dbReference>
<organism evidence="1 2">
    <name type="scientific">Naganishia onofrii</name>
    <dbReference type="NCBI Taxonomy" id="1851511"/>
    <lineage>
        <taxon>Eukaryota</taxon>
        <taxon>Fungi</taxon>
        <taxon>Dikarya</taxon>
        <taxon>Basidiomycota</taxon>
        <taxon>Agaricomycotina</taxon>
        <taxon>Tremellomycetes</taxon>
        <taxon>Filobasidiales</taxon>
        <taxon>Filobasidiaceae</taxon>
        <taxon>Naganishia</taxon>
    </lineage>
</organism>
<name>A0ACC2XN49_9TREE</name>
<comment type="caution">
    <text evidence="1">The sequence shown here is derived from an EMBL/GenBank/DDBJ whole genome shotgun (WGS) entry which is preliminary data.</text>
</comment>
<protein>
    <submittedName>
        <fullName evidence="1">Uncharacterized protein</fullName>
    </submittedName>
</protein>
<accession>A0ACC2XN49</accession>
<proteinExistence type="predicted"/>
<keyword evidence="2" id="KW-1185">Reference proteome</keyword>